<dbReference type="Proteomes" id="UP000828390">
    <property type="component" value="Unassembled WGS sequence"/>
</dbReference>
<feature type="domain" description="OTU" evidence="1">
    <location>
        <begin position="150"/>
        <end position="279"/>
    </location>
</feature>
<dbReference type="EMBL" id="JAIWYP010000007">
    <property type="protein sequence ID" value="KAH3791231.1"/>
    <property type="molecule type" value="Genomic_DNA"/>
</dbReference>
<dbReference type="GO" id="GO:0004843">
    <property type="term" value="F:cysteine-type deubiquitinase activity"/>
    <property type="evidence" value="ECO:0007669"/>
    <property type="project" value="TreeGrafter"/>
</dbReference>
<organism evidence="2 3">
    <name type="scientific">Dreissena polymorpha</name>
    <name type="common">Zebra mussel</name>
    <name type="synonym">Mytilus polymorpha</name>
    <dbReference type="NCBI Taxonomy" id="45954"/>
    <lineage>
        <taxon>Eukaryota</taxon>
        <taxon>Metazoa</taxon>
        <taxon>Spiralia</taxon>
        <taxon>Lophotrochozoa</taxon>
        <taxon>Mollusca</taxon>
        <taxon>Bivalvia</taxon>
        <taxon>Autobranchia</taxon>
        <taxon>Heteroconchia</taxon>
        <taxon>Euheterodonta</taxon>
        <taxon>Imparidentia</taxon>
        <taxon>Neoheterodontei</taxon>
        <taxon>Myida</taxon>
        <taxon>Dreissenoidea</taxon>
        <taxon>Dreissenidae</taxon>
        <taxon>Dreissena</taxon>
    </lineage>
</organism>
<dbReference type="Pfam" id="PF02338">
    <property type="entry name" value="OTU"/>
    <property type="match status" value="1"/>
</dbReference>
<dbReference type="Gene3D" id="3.90.70.80">
    <property type="match status" value="1"/>
</dbReference>
<proteinExistence type="predicted"/>
<dbReference type="SUPFAM" id="SSF54001">
    <property type="entry name" value="Cysteine proteinases"/>
    <property type="match status" value="1"/>
</dbReference>
<name>A0A9D4F700_DREPO</name>
<dbReference type="PROSITE" id="PS50802">
    <property type="entry name" value="OTU"/>
    <property type="match status" value="1"/>
</dbReference>
<reference evidence="2" key="2">
    <citation type="submission" date="2020-11" db="EMBL/GenBank/DDBJ databases">
        <authorList>
            <person name="McCartney M.A."/>
            <person name="Auch B."/>
            <person name="Kono T."/>
            <person name="Mallez S."/>
            <person name="Becker A."/>
            <person name="Gohl D.M."/>
            <person name="Silverstein K.A.T."/>
            <person name="Koren S."/>
            <person name="Bechman K.B."/>
            <person name="Herman A."/>
            <person name="Abrahante J.E."/>
            <person name="Garbe J."/>
        </authorList>
    </citation>
    <scope>NUCLEOTIDE SEQUENCE</scope>
    <source>
        <strain evidence="2">Duluth1</strain>
        <tissue evidence="2">Whole animal</tissue>
    </source>
</reference>
<accession>A0A9D4F700</accession>
<evidence type="ECO:0000313" key="3">
    <source>
        <dbReference type="Proteomes" id="UP000828390"/>
    </source>
</evidence>
<dbReference type="PANTHER" id="PTHR12419">
    <property type="entry name" value="OTU DOMAIN CONTAINING PROTEIN"/>
    <property type="match status" value="1"/>
</dbReference>
<gene>
    <name evidence="2" type="ORF">DPMN_144713</name>
</gene>
<dbReference type="InterPro" id="IPR050704">
    <property type="entry name" value="Peptidase_C85-like"/>
</dbReference>
<dbReference type="InterPro" id="IPR038765">
    <property type="entry name" value="Papain-like_cys_pep_sf"/>
</dbReference>
<dbReference type="InterPro" id="IPR003323">
    <property type="entry name" value="OTU_dom"/>
</dbReference>
<dbReference type="CDD" id="cd22755">
    <property type="entry name" value="OTU_CeDUB-like"/>
    <property type="match status" value="1"/>
</dbReference>
<dbReference type="AlphaFoldDB" id="A0A9D4F700"/>
<comment type="caution">
    <text evidence="2">The sequence shown here is derived from an EMBL/GenBank/DDBJ whole genome shotgun (WGS) entry which is preliminary data.</text>
</comment>
<protein>
    <recommendedName>
        <fullName evidence="1">OTU domain-containing protein</fullName>
    </recommendedName>
</protein>
<evidence type="ECO:0000313" key="2">
    <source>
        <dbReference type="EMBL" id="KAH3791231.1"/>
    </source>
</evidence>
<sequence>MQQRDGISRTEYIEFARLKKVTGKICRYESHKQFLLDCLNSELIPTGFDIKWKMDLETNSYEAASVSDILHKASLSLMSESVAVCDRVLKEAQQKMDYETKLSSLISKPQFDKKLCELTDFSLKMKIDLPRTKIRKLKLLLTRKISADDQCLLLIEKDGNCFFRCIAAGIFDDPEKHELVRTSVTNHMLDNESTYKNYIDGDYDVHISCMKQSDGNSHSWATEAEILAASTLYDVDIYVKQYSNGCFSWLRFHVERESPNRKFICMRLENQHFDFIRQHERPTSVITKETTLSSEEMQTTWCMAKTKTKHDENKMSCYQPVKEDVN</sequence>
<reference evidence="2" key="1">
    <citation type="journal article" date="2019" name="bioRxiv">
        <title>The Genome of the Zebra Mussel, Dreissena polymorpha: A Resource for Invasive Species Research.</title>
        <authorList>
            <person name="McCartney M.A."/>
            <person name="Auch B."/>
            <person name="Kono T."/>
            <person name="Mallez S."/>
            <person name="Zhang Y."/>
            <person name="Obille A."/>
            <person name="Becker A."/>
            <person name="Abrahante J.E."/>
            <person name="Garbe J."/>
            <person name="Badalamenti J.P."/>
            <person name="Herman A."/>
            <person name="Mangelson H."/>
            <person name="Liachko I."/>
            <person name="Sullivan S."/>
            <person name="Sone E.D."/>
            <person name="Koren S."/>
            <person name="Silverstein K.A.T."/>
            <person name="Beckman K.B."/>
            <person name="Gohl D.M."/>
        </authorList>
    </citation>
    <scope>NUCLEOTIDE SEQUENCE</scope>
    <source>
        <strain evidence="2">Duluth1</strain>
        <tissue evidence="2">Whole animal</tissue>
    </source>
</reference>
<evidence type="ECO:0000259" key="1">
    <source>
        <dbReference type="PROSITE" id="PS50802"/>
    </source>
</evidence>
<keyword evidence="3" id="KW-1185">Reference proteome</keyword>
<dbReference type="GO" id="GO:0016579">
    <property type="term" value="P:protein deubiquitination"/>
    <property type="evidence" value="ECO:0007669"/>
    <property type="project" value="TreeGrafter"/>
</dbReference>